<evidence type="ECO:0000313" key="1">
    <source>
        <dbReference type="EMBL" id="MCD3194326.1"/>
    </source>
</evidence>
<dbReference type="GO" id="GO:0008233">
    <property type="term" value="F:peptidase activity"/>
    <property type="evidence" value="ECO:0007669"/>
    <property type="project" value="UniProtKB-KW"/>
</dbReference>
<comment type="caution">
    <text evidence="1">The sequence shown here is derived from an EMBL/GenBank/DDBJ whole genome shotgun (WGS) entry which is preliminary data.</text>
</comment>
<dbReference type="EMBL" id="JAAMYB010000002">
    <property type="protein sequence ID" value="MCD3194326.1"/>
    <property type="molecule type" value="Genomic_DNA"/>
</dbReference>
<gene>
    <name evidence="1" type="ORF">G8S53_03355</name>
</gene>
<sequence length="300" mass="32629">MNSCFAMEKKIAHICYCEYKYFLDKTNVVGVAFGNKIKGGFYTCQKCITVFVNKKLSKNSICQKDIIPQTYNGIITDVVQIGMPELCSLTKKIRPVKGGYSIGVDNLEAGTMGCLVADSKKDYILTCNHVVAGNSHSGLRKVVVQPAPKYGGKVPKDVVGMVSEFIPVDIEGEENLEDAALVETDRSKASIDIAFKGAINGVDFVHLGQIVEKVGATTELTNGVVENINATLKINFLGKEVIFKNQIITTKMSNKGDSGSILLSTSKKALGLLMADTNNISIFNNINNILDTLEVYILRN</sequence>
<dbReference type="SUPFAM" id="SSF50494">
    <property type="entry name" value="Trypsin-like serine proteases"/>
    <property type="match status" value="1"/>
</dbReference>
<name>A0A9Q3V6G5_CLOBO</name>
<dbReference type="RefSeq" id="WP_039234338.1">
    <property type="nucleotide sequence ID" value="NZ_JAAMYB010000002.1"/>
</dbReference>
<dbReference type="GO" id="GO:0006508">
    <property type="term" value="P:proteolysis"/>
    <property type="evidence" value="ECO:0007669"/>
    <property type="project" value="UniProtKB-KW"/>
</dbReference>
<proteinExistence type="predicted"/>
<dbReference type="Proteomes" id="UP000813637">
    <property type="component" value="Unassembled WGS sequence"/>
</dbReference>
<reference evidence="1" key="2">
    <citation type="journal article" date="2021" name="Microorganisms">
        <title>Extensive Genome Exploration of Clostridium botulinum Group III Field Strains.</title>
        <authorList>
            <person name="Fillo S."/>
            <person name="Giordani F."/>
            <person name="Tonon E."/>
            <person name="Drigo I."/>
            <person name="Anselmo A."/>
            <person name="Fortunato A."/>
            <person name="Lista F."/>
            <person name="Bano L."/>
        </authorList>
    </citation>
    <scope>NUCLEOTIDE SEQUENCE</scope>
    <source>
        <strain evidence="1">IZSVe-TV_9877_3_12</strain>
    </source>
</reference>
<protein>
    <submittedName>
        <fullName evidence="1">Serine protease</fullName>
    </submittedName>
</protein>
<evidence type="ECO:0000313" key="2">
    <source>
        <dbReference type="Proteomes" id="UP000813637"/>
    </source>
</evidence>
<dbReference type="InterPro" id="IPR043504">
    <property type="entry name" value="Peptidase_S1_PA_chymotrypsin"/>
</dbReference>
<keyword evidence="1" id="KW-0645">Protease</keyword>
<dbReference type="AlphaFoldDB" id="A0A9Q3V6G5"/>
<dbReference type="InterPro" id="IPR009003">
    <property type="entry name" value="Peptidase_S1_PA"/>
</dbReference>
<organism evidence="1 2">
    <name type="scientific">Clostridium botulinum C</name>
    <dbReference type="NCBI Taxonomy" id="36828"/>
    <lineage>
        <taxon>Bacteria</taxon>
        <taxon>Bacillati</taxon>
        <taxon>Bacillota</taxon>
        <taxon>Clostridia</taxon>
        <taxon>Eubacteriales</taxon>
        <taxon>Clostridiaceae</taxon>
        <taxon>Clostridium</taxon>
    </lineage>
</organism>
<keyword evidence="1" id="KW-0378">Hydrolase</keyword>
<reference evidence="1" key="1">
    <citation type="submission" date="2020-02" db="EMBL/GenBank/DDBJ databases">
        <authorList>
            <person name="Fillo S."/>
            <person name="Giordani F."/>
            <person name="Tonon E."/>
            <person name="Drigo I."/>
            <person name="Anselmo A."/>
            <person name="Fortunato A."/>
            <person name="Bano L."/>
            <person name="Lista F."/>
        </authorList>
    </citation>
    <scope>NUCLEOTIDE SEQUENCE</scope>
    <source>
        <strain evidence="1">IZSVe-TV_9877_3_12</strain>
    </source>
</reference>
<accession>A0A9Q3V6G5</accession>
<dbReference type="Gene3D" id="2.40.10.10">
    <property type="entry name" value="Trypsin-like serine proteases"/>
    <property type="match status" value="1"/>
</dbReference>